<keyword evidence="1" id="KW-0812">Transmembrane</keyword>
<dbReference type="STRING" id="990268.JCM19235_6910"/>
<dbReference type="PANTHER" id="PTHR23028:SF53">
    <property type="entry name" value="ACYL_TRANSF_3 DOMAIN-CONTAINING PROTEIN"/>
    <property type="match status" value="1"/>
</dbReference>
<dbReference type="OrthoDB" id="9767863at2"/>
<sequence length="637" mass="72940">MNYRKDINGLRAIAVLSVALFHFFPKLFPGGFIGVDVFFVISGYLMTSIILSRLNQDAFALSQFYASRVERIVPTLIVMLTVCLCLAYFLVTSSEFETVVTHAISSIIFVSNLVYWSEAGYFDTSAYNKWFLHTWSLSVEWQFYLLYPLLLIAINRYFGPKSFFLCLFLLAVTSFLFSCFSTNIDSNASYYLLPTRAWEMLLGALAYEVRVSRTQKIQRATSTFGLFLIVISVFSFSKDTPWPSFGTLLPSLGTYLVLVSNRQSGAICENKVIQFIGSSSYSTYLWHWPILVIITSLNFGPFGYIISLILSFSLGALSYFMIEKPSNFLTVRKAVLSFIIITGAFTLLNSARLRQFSEVWVSIEQTTERKKIQCYTFKGNICKYQPNENNLSFAVIGDSHATMFHPVFEHITRSNQTNGIYLSRNGMAPIKNIYSLRKDQVEHDHFQLRNEIFSTIKALNIKKVILISRWTYYTTGGYDGIGFSKVSLDNSSNTREESFRDFRLSFEDTIQTLTDNNVEVFVVLQVPQQKSSPKAIYEIAFNKVYPKESKLILERNLRENSVSRSDNRLLQHYINSYFSSFGEMINIVDPSLRYCDESKCPVGSSTVSYYSDDDHLSTVGAFRMYRIFQNVISDYAH</sequence>
<proteinExistence type="predicted"/>
<dbReference type="PANTHER" id="PTHR23028">
    <property type="entry name" value="ACETYLTRANSFERASE"/>
    <property type="match status" value="1"/>
</dbReference>
<feature type="transmembrane region" description="Helical" evidence="1">
    <location>
        <begin position="242"/>
        <end position="260"/>
    </location>
</feature>
<feature type="transmembrane region" description="Helical" evidence="1">
    <location>
        <begin position="334"/>
        <end position="351"/>
    </location>
</feature>
<gene>
    <name evidence="4" type="ORF">JCM19235_6910</name>
</gene>
<dbReference type="Pfam" id="PF01757">
    <property type="entry name" value="Acyl_transf_3"/>
    <property type="match status" value="1"/>
</dbReference>
<feature type="transmembrane region" description="Helical" evidence="1">
    <location>
        <begin position="163"/>
        <end position="184"/>
    </location>
</feature>
<name>A0A090SFT6_9VIBR</name>
<keyword evidence="1" id="KW-1133">Transmembrane helix</keyword>
<keyword evidence="5" id="KW-1185">Reference proteome</keyword>
<dbReference type="Proteomes" id="UP000029228">
    <property type="component" value="Unassembled WGS sequence"/>
</dbReference>
<feature type="domain" description="Acyltransferase 3" evidence="2">
    <location>
        <begin position="5"/>
        <end position="313"/>
    </location>
</feature>
<reference evidence="4 5" key="1">
    <citation type="submission" date="2014-09" db="EMBL/GenBank/DDBJ databases">
        <title>Vibrio maritimus JCM 19235. (C45) whole genome shotgun sequence.</title>
        <authorList>
            <person name="Sawabe T."/>
            <person name="Meirelles P."/>
            <person name="Nakanishi M."/>
            <person name="Sayaka M."/>
            <person name="Hattori M."/>
            <person name="Ohkuma M."/>
        </authorList>
    </citation>
    <scope>NUCLEOTIDE SEQUENCE [LARGE SCALE GENOMIC DNA]</scope>
    <source>
        <strain evidence="5">JCM19235</strain>
    </source>
</reference>
<evidence type="ECO:0000313" key="4">
    <source>
        <dbReference type="EMBL" id="GAL18357.1"/>
    </source>
</evidence>
<protein>
    <submittedName>
        <fullName evidence="4">O-antigen acetylase</fullName>
    </submittedName>
</protein>
<feature type="transmembrane region" description="Helical" evidence="1">
    <location>
        <begin position="219"/>
        <end position="236"/>
    </location>
</feature>
<dbReference type="InterPro" id="IPR002656">
    <property type="entry name" value="Acyl_transf_3_dom"/>
</dbReference>
<feature type="transmembrane region" description="Helical" evidence="1">
    <location>
        <begin position="302"/>
        <end position="322"/>
    </location>
</feature>
<dbReference type="Pfam" id="PF19040">
    <property type="entry name" value="SGNH"/>
    <property type="match status" value="1"/>
</dbReference>
<evidence type="ECO:0000259" key="2">
    <source>
        <dbReference type="Pfam" id="PF01757"/>
    </source>
</evidence>
<evidence type="ECO:0000259" key="3">
    <source>
        <dbReference type="Pfam" id="PF19040"/>
    </source>
</evidence>
<feature type="transmembrane region" description="Helical" evidence="1">
    <location>
        <begin position="7"/>
        <end position="24"/>
    </location>
</feature>
<feature type="domain" description="SGNH" evidence="3">
    <location>
        <begin position="378"/>
        <end position="628"/>
    </location>
</feature>
<organism evidence="4 5">
    <name type="scientific">Vibrio maritimus</name>
    <dbReference type="NCBI Taxonomy" id="990268"/>
    <lineage>
        <taxon>Bacteria</taxon>
        <taxon>Pseudomonadati</taxon>
        <taxon>Pseudomonadota</taxon>
        <taxon>Gammaproteobacteria</taxon>
        <taxon>Vibrionales</taxon>
        <taxon>Vibrionaceae</taxon>
        <taxon>Vibrio</taxon>
    </lineage>
</organism>
<feature type="transmembrane region" description="Helical" evidence="1">
    <location>
        <begin position="141"/>
        <end position="158"/>
    </location>
</feature>
<feature type="transmembrane region" description="Helical" evidence="1">
    <location>
        <begin position="72"/>
        <end position="91"/>
    </location>
</feature>
<comment type="caution">
    <text evidence="4">The sequence shown here is derived from an EMBL/GenBank/DDBJ whole genome shotgun (WGS) entry which is preliminary data.</text>
</comment>
<dbReference type="GO" id="GO:0009103">
    <property type="term" value="P:lipopolysaccharide biosynthetic process"/>
    <property type="evidence" value="ECO:0007669"/>
    <property type="project" value="TreeGrafter"/>
</dbReference>
<dbReference type="GO" id="GO:0016020">
    <property type="term" value="C:membrane"/>
    <property type="evidence" value="ECO:0007669"/>
    <property type="project" value="TreeGrafter"/>
</dbReference>
<dbReference type="AlphaFoldDB" id="A0A090SFT6"/>
<keyword evidence="1" id="KW-0472">Membrane</keyword>
<feature type="transmembrane region" description="Helical" evidence="1">
    <location>
        <begin position="272"/>
        <end position="296"/>
    </location>
</feature>
<evidence type="ECO:0000256" key="1">
    <source>
        <dbReference type="SAM" id="Phobius"/>
    </source>
</evidence>
<dbReference type="EMBL" id="BBMR01000002">
    <property type="protein sequence ID" value="GAL18357.1"/>
    <property type="molecule type" value="Genomic_DNA"/>
</dbReference>
<accession>A0A090SFT6</accession>
<dbReference type="InterPro" id="IPR050879">
    <property type="entry name" value="Acyltransferase_3"/>
</dbReference>
<evidence type="ECO:0000313" key="5">
    <source>
        <dbReference type="Proteomes" id="UP000029228"/>
    </source>
</evidence>
<dbReference type="GO" id="GO:0016747">
    <property type="term" value="F:acyltransferase activity, transferring groups other than amino-acyl groups"/>
    <property type="evidence" value="ECO:0007669"/>
    <property type="project" value="InterPro"/>
</dbReference>
<feature type="transmembrane region" description="Helical" evidence="1">
    <location>
        <begin position="30"/>
        <end position="51"/>
    </location>
</feature>
<dbReference type="InterPro" id="IPR043968">
    <property type="entry name" value="SGNH"/>
</dbReference>